<comment type="caution">
    <text evidence="2">The sequence shown here is derived from an EMBL/GenBank/DDBJ whole genome shotgun (WGS) entry which is preliminary data.</text>
</comment>
<evidence type="ECO:0000313" key="3">
    <source>
        <dbReference type="Proteomes" id="UP001519332"/>
    </source>
</evidence>
<evidence type="ECO:0000256" key="1">
    <source>
        <dbReference type="SAM" id="Coils"/>
    </source>
</evidence>
<dbReference type="Proteomes" id="UP001519332">
    <property type="component" value="Unassembled WGS sequence"/>
</dbReference>
<organism evidence="2 3">
    <name type="scientific">Kibdelosporangium banguiense</name>
    <dbReference type="NCBI Taxonomy" id="1365924"/>
    <lineage>
        <taxon>Bacteria</taxon>
        <taxon>Bacillati</taxon>
        <taxon>Actinomycetota</taxon>
        <taxon>Actinomycetes</taxon>
        <taxon>Pseudonocardiales</taxon>
        <taxon>Pseudonocardiaceae</taxon>
        <taxon>Kibdelosporangium</taxon>
    </lineage>
</organism>
<dbReference type="RefSeq" id="WP_209645770.1">
    <property type="nucleotide sequence ID" value="NZ_JAGINW010000001.1"/>
</dbReference>
<sequence length="284" mass="32000">MADDTNDNNTNPSDDPDTVLRELKKQAEYGKLFAATLTKDAAAIEGAVKELNKNRDDIDKNEKAYAAGDFLKKFADLRSRVDDKWPCLRRVLEDKADLADLVIRTYRDDILQARAKLEEITEHLTAAQRELALRTRELADKQEYLNSLMNLPAALATQLTTLTALDKKVQDASQDPLRTFEAYATADEIIRQFEEELFIPTTDEFHKLVFAKWGDVVRTQRALAKAQNKVSTLTGEQSTAEQTVADLTKDRIAELLRRWTAALLRAATQSADEEVPEWATSTSP</sequence>
<evidence type="ECO:0000313" key="2">
    <source>
        <dbReference type="EMBL" id="MBP2328868.1"/>
    </source>
</evidence>
<feature type="coiled-coil region" evidence="1">
    <location>
        <begin position="103"/>
        <end position="130"/>
    </location>
</feature>
<accession>A0ABS4TXX2</accession>
<gene>
    <name evidence="2" type="ORF">JOF56_009253</name>
</gene>
<reference evidence="2 3" key="1">
    <citation type="submission" date="2021-03" db="EMBL/GenBank/DDBJ databases">
        <title>Sequencing the genomes of 1000 actinobacteria strains.</title>
        <authorList>
            <person name="Klenk H.-P."/>
        </authorList>
    </citation>
    <scope>NUCLEOTIDE SEQUENCE [LARGE SCALE GENOMIC DNA]</scope>
    <source>
        <strain evidence="2 3">DSM 46670</strain>
    </source>
</reference>
<keyword evidence="3" id="KW-1185">Reference proteome</keyword>
<dbReference type="EMBL" id="JAGINW010000001">
    <property type="protein sequence ID" value="MBP2328868.1"/>
    <property type="molecule type" value="Genomic_DNA"/>
</dbReference>
<protein>
    <submittedName>
        <fullName evidence="2">Chromosome segregation ATPase</fullName>
    </submittedName>
</protein>
<keyword evidence="1" id="KW-0175">Coiled coil</keyword>
<name>A0ABS4TXX2_9PSEU</name>
<feature type="coiled-coil region" evidence="1">
    <location>
        <begin position="34"/>
        <end position="61"/>
    </location>
</feature>
<proteinExistence type="predicted"/>